<sequence length="136" mass="14621">MPNLASLTPEPGPEPEQPAPAQEAQPKRSRALAARPTTPSRQLTRPQLRPARQEAQGLRARQAARPRRAADNESDVLHVVLGSLLIIGGVILGLLIGGWLGLGVGAGVVILGYYFLVMGIGGSHAWREIFQEFFNL</sequence>
<feature type="transmembrane region" description="Helical" evidence="2">
    <location>
        <begin position="102"/>
        <end position="121"/>
    </location>
</feature>
<evidence type="ECO:0000313" key="3">
    <source>
        <dbReference type="EMBL" id="PJJ53080.1"/>
    </source>
</evidence>
<organism evidence="3 4">
    <name type="scientific">Hymenobacter chitinivorans DSM 11115</name>
    <dbReference type="NCBI Taxonomy" id="1121954"/>
    <lineage>
        <taxon>Bacteria</taxon>
        <taxon>Pseudomonadati</taxon>
        <taxon>Bacteroidota</taxon>
        <taxon>Cytophagia</taxon>
        <taxon>Cytophagales</taxon>
        <taxon>Hymenobacteraceae</taxon>
        <taxon>Hymenobacter</taxon>
    </lineage>
</organism>
<dbReference type="AlphaFoldDB" id="A0A2M9B553"/>
<keyword evidence="2" id="KW-1133">Transmembrane helix</keyword>
<proteinExistence type="predicted"/>
<name>A0A2M9B553_9BACT</name>
<evidence type="ECO:0000256" key="2">
    <source>
        <dbReference type="SAM" id="Phobius"/>
    </source>
</evidence>
<keyword evidence="4" id="KW-1185">Reference proteome</keyword>
<keyword evidence="2" id="KW-0472">Membrane</keyword>
<protein>
    <submittedName>
        <fullName evidence="3">Uncharacterized protein</fullName>
    </submittedName>
</protein>
<feature type="transmembrane region" description="Helical" evidence="2">
    <location>
        <begin position="76"/>
        <end position="96"/>
    </location>
</feature>
<evidence type="ECO:0000256" key="1">
    <source>
        <dbReference type="SAM" id="MobiDB-lite"/>
    </source>
</evidence>
<dbReference type="Proteomes" id="UP000228535">
    <property type="component" value="Unassembled WGS sequence"/>
</dbReference>
<gene>
    <name evidence="3" type="ORF">CLV45_3738</name>
</gene>
<accession>A0A2M9B553</accession>
<keyword evidence="2" id="KW-0812">Transmembrane</keyword>
<feature type="region of interest" description="Disordered" evidence="1">
    <location>
        <begin position="1"/>
        <end position="71"/>
    </location>
</feature>
<reference evidence="3 4" key="1">
    <citation type="submission" date="2017-11" db="EMBL/GenBank/DDBJ databases">
        <title>Genomic Encyclopedia of Archaeal and Bacterial Type Strains, Phase II (KMG-II): From Individual Species to Whole Genera.</title>
        <authorList>
            <person name="Goeker M."/>
        </authorList>
    </citation>
    <scope>NUCLEOTIDE SEQUENCE [LARGE SCALE GENOMIC DNA]</scope>
    <source>
        <strain evidence="3 4">DSM 11115</strain>
    </source>
</reference>
<dbReference type="EMBL" id="PGFA01000003">
    <property type="protein sequence ID" value="PJJ53080.1"/>
    <property type="molecule type" value="Genomic_DNA"/>
</dbReference>
<evidence type="ECO:0000313" key="4">
    <source>
        <dbReference type="Proteomes" id="UP000228535"/>
    </source>
</evidence>
<comment type="caution">
    <text evidence="3">The sequence shown here is derived from an EMBL/GenBank/DDBJ whole genome shotgun (WGS) entry which is preliminary data.</text>
</comment>